<keyword evidence="2" id="KW-1133">Transmembrane helix</keyword>
<keyword evidence="2" id="KW-0472">Membrane</keyword>
<name>A0A7R9G3Q3_TIMSH</name>
<reference evidence="3" key="1">
    <citation type="submission" date="2020-11" db="EMBL/GenBank/DDBJ databases">
        <authorList>
            <person name="Tran Van P."/>
        </authorList>
    </citation>
    <scope>NUCLEOTIDE SEQUENCE</scope>
</reference>
<keyword evidence="2" id="KW-0812">Transmembrane</keyword>
<protein>
    <submittedName>
        <fullName evidence="3">Uncharacterized protein</fullName>
    </submittedName>
</protein>
<accession>A0A7R9G3Q3</accession>
<sequence>MNGCVVLVTVCVVLVTVCVVLVTVCVVLVTGCVVLVTVCVVLVTVCVVLVTGCKTIIVKIRDVASAVSVSVYINSWYQRAYPIGLIHGAHVVLTNLQQKMSAKNSVVYFLTSGTSSVVVKDMNQPPHFESKEDWGPPCNLLLAVPGKRLLWGTVEMDRLLKVSVQFRCEYCSHPFIRGRCSYAGCWGHPKGEMAAVCTVENSRKVDKGDSLFESESRSADDSREVETKEDSREAKTGEDSREAKTGEDSSEAKTGEDSREAKTREDSREAKTREDSREVETKEDSREAKTGEDSREAKTREDSREAKTGEDSREAKTGQDSREAKTGEDSREAKTGEDSREAKTGEDSRDAKTGENSREAKTGEDSREAKTEEDSTEARTRAIIRGFKTIFNAHHADKEALVIVKGDNVRVVLDMSENQWCQLKLLAKQTGELVYLRRSVAHGPFHCIHSKLIISHATQPATKRVVKTECASELTGPRGHDTCSRAFYGLLDTYSSFTDHPPDSTCRAQFVFWLYCKVVVANQMKLLHIQARKYPATPTDSTENIPVLCCVDIKEDRPRILDSFPPQELDAIYGYQGGQT</sequence>
<proteinExistence type="predicted"/>
<evidence type="ECO:0000313" key="3">
    <source>
        <dbReference type="EMBL" id="CAD7264606.1"/>
    </source>
</evidence>
<gene>
    <name evidence="3" type="ORF">TSIB3V08_LOCUS8656</name>
</gene>
<dbReference type="EMBL" id="OC004560">
    <property type="protein sequence ID" value="CAD7264606.1"/>
    <property type="molecule type" value="Genomic_DNA"/>
</dbReference>
<organism evidence="3">
    <name type="scientific">Timema shepardi</name>
    <name type="common">Walking stick</name>
    <dbReference type="NCBI Taxonomy" id="629360"/>
    <lineage>
        <taxon>Eukaryota</taxon>
        <taxon>Metazoa</taxon>
        <taxon>Ecdysozoa</taxon>
        <taxon>Arthropoda</taxon>
        <taxon>Hexapoda</taxon>
        <taxon>Insecta</taxon>
        <taxon>Pterygota</taxon>
        <taxon>Neoptera</taxon>
        <taxon>Polyneoptera</taxon>
        <taxon>Phasmatodea</taxon>
        <taxon>Timematodea</taxon>
        <taxon>Timematoidea</taxon>
        <taxon>Timematidae</taxon>
        <taxon>Timema</taxon>
    </lineage>
</organism>
<feature type="transmembrane region" description="Helical" evidence="2">
    <location>
        <begin position="33"/>
        <end position="52"/>
    </location>
</feature>
<feature type="region of interest" description="Disordered" evidence="1">
    <location>
        <begin position="207"/>
        <end position="378"/>
    </location>
</feature>
<evidence type="ECO:0000256" key="1">
    <source>
        <dbReference type="SAM" id="MobiDB-lite"/>
    </source>
</evidence>
<dbReference type="AlphaFoldDB" id="A0A7R9G3Q3"/>
<feature type="transmembrane region" description="Helical" evidence="2">
    <location>
        <begin position="6"/>
        <end position="28"/>
    </location>
</feature>
<evidence type="ECO:0000256" key="2">
    <source>
        <dbReference type="SAM" id="Phobius"/>
    </source>
</evidence>